<protein>
    <recommendedName>
        <fullName evidence="5">Large ribosomal subunit protein eL36</fullName>
    </recommendedName>
    <alternativeName>
        <fullName evidence="6">60S ribosomal protein L36</fullName>
    </alternativeName>
</protein>
<dbReference type="PANTHER" id="PTHR24401">
    <property type="entry name" value="SI:CH211-243P7.3-RELATED"/>
    <property type="match status" value="1"/>
</dbReference>
<keyword evidence="9" id="KW-1185">Reference proteome</keyword>
<evidence type="ECO:0000313" key="8">
    <source>
        <dbReference type="EMBL" id="EDO26488.1"/>
    </source>
</evidence>
<accession>A7TBW5</accession>
<evidence type="ECO:0000256" key="3">
    <source>
        <dbReference type="ARBA" id="ARBA00022980"/>
    </source>
</evidence>
<feature type="compositionally biased region" description="Basic and acidic residues" evidence="7">
    <location>
        <begin position="23"/>
        <end position="34"/>
    </location>
</feature>
<dbReference type="PANTHER" id="PTHR24401:SF29">
    <property type="entry name" value="SI:CH211-243P7.3-RELATED"/>
    <property type="match status" value="1"/>
</dbReference>
<dbReference type="Pfam" id="PF01158">
    <property type="entry name" value="Ribosomal_L36e"/>
    <property type="match status" value="1"/>
</dbReference>
<evidence type="ECO:0000256" key="1">
    <source>
        <dbReference type="ARBA" id="ARBA00006509"/>
    </source>
</evidence>
<dbReference type="Gene3D" id="1.10.10.1760">
    <property type="entry name" value="60S ribosomal protein L36"/>
    <property type="match status" value="1"/>
</dbReference>
<dbReference type="Proteomes" id="UP000001593">
    <property type="component" value="Unassembled WGS sequence"/>
</dbReference>
<dbReference type="AlphaFoldDB" id="A7TBW5"/>
<dbReference type="InterPro" id="IPR038097">
    <property type="entry name" value="Ribosomal_eL36_sf"/>
</dbReference>
<evidence type="ECO:0000256" key="4">
    <source>
        <dbReference type="ARBA" id="ARBA00023274"/>
    </source>
</evidence>
<comment type="subunit">
    <text evidence="2">Component of the large ribosomal subunit.</text>
</comment>
<feature type="compositionally biased region" description="Low complexity" evidence="7">
    <location>
        <begin position="93"/>
        <end position="118"/>
    </location>
</feature>
<evidence type="ECO:0000313" key="9">
    <source>
        <dbReference type="Proteomes" id="UP000001593"/>
    </source>
</evidence>
<dbReference type="HOGENOM" id="CLU_1322304_0_0_1"/>
<keyword evidence="4" id="KW-0687">Ribonucleoprotein</keyword>
<gene>
    <name evidence="8" type="ORF">NEMVEDRAFT_v1g224986</name>
</gene>
<evidence type="ECO:0000256" key="5">
    <source>
        <dbReference type="ARBA" id="ARBA00035226"/>
    </source>
</evidence>
<reference evidence="8 9" key="1">
    <citation type="journal article" date="2007" name="Science">
        <title>Sea anemone genome reveals ancestral eumetazoan gene repertoire and genomic organization.</title>
        <authorList>
            <person name="Putnam N.H."/>
            <person name="Srivastava M."/>
            <person name="Hellsten U."/>
            <person name="Dirks B."/>
            <person name="Chapman J."/>
            <person name="Salamov A."/>
            <person name="Terry A."/>
            <person name="Shapiro H."/>
            <person name="Lindquist E."/>
            <person name="Kapitonov V.V."/>
            <person name="Jurka J."/>
            <person name="Genikhovich G."/>
            <person name="Grigoriev I.V."/>
            <person name="Lucas S.M."/>
            <person name="Steele R.E."/>
            <person name="Finnerty J.R."/>
            <person name="Technau U."/>
            <person name="Martindale M.Q."/>
            <person name="Rokhsar D.S."/>
        </authorList>
    </citation>
    <scope>NUCLEOTIDE SEQUENCE [LARGE SCALE GENOMIC DNA]</scope>
    <source>
        <strain evidence="9">CH2 X CH6</strain>
    </source>
</reference>
<evidence type="ECO:0000256" key="2">
    <source>
        <dbReference type="ARBA" id="ARBA00011133"/>
    </source>
</evidence>
<evidence type="ECO:0000256" key="7">
    <source>
        <dbReference type="SAM" id="MobiDB-lite"/>
    </source>
</evidence>
<organism evidence="8 9">
    <name type="scientific">Nematostella vectensis</name>
    <name type="common">Starlet sea anemone</name>
    <dbReference type="NCBI Taxonomy" id="45351"/>
    <lineage>
        <taxon>Eukaryota</taxon>
        <taxon>Metazoa</taxon>
        <taxon>Cnidaria</taxon>
        <taxon>Anthozoa</taxon>
        <taxon>Hexacorallia</taxon>
        <taxon>Actiniaria</taxon>
        <taxon>Edwardsiidae</taxon>
        <taxon>Nematostella</taxon>
    </lineage>
</organism>
<dbReference type="InterPro" id="IPR000509">
    <property type="entry name" value="Ribosomal_eL36"/>
</dbReference>
<comment type="similarity">
    <text evidence="1">Belongs to the eukaryotic ribosomal protein eL36 family.</text>
</comment>
<feature type="compositionally biased region" description="Acidic residues" evidence="7">
    <location>
        <begin position="57"/>
        <end position="76"/>
    </location>
</feature>
<keyword evidence="3" id="KW-0689">Ribosomal protein</keyword>
<sequence length="208" mass="22187">MPPKPRFRRNDRGEVILQQIRAAAKDKQRNKDAAKPTSGKHPHETGKPWGTVNLDPEQPDDLTAEEEDDMDDEGFLEMDVPTLLAPCALATAPSVSEVPASTVSSSSPLRRSPGPSGTISASTSGSPRTLNQDSPPSPSQAESDGGDDEDVVVNMAPKVEMAVGLQKGHKVTKNVTKPKPSRRKGKEEIENNGIIGCGIGTLIFQNLC</sequence>
<feature type="region of interest" description="Disordered" evidence="7">
    <location>
        <begin position="93"/>
        <end position="190"/>
    </location>
</feature>
<dbReference type="GO" id="GO:1990904">
    <property type="term" value="C:ribonucleoprotein complex"/>
    <property type="evidence" value="ECO:0007669"/>
    <property type="project" value="UniProtKB-KW"/>
</dbReference>
<evidence type="ECO:0000256" key="6">
    <source>
        <dbReference type="ARBA" id="ARBA00035331"/>
    </source>
</evidence>
<name>A7TBW5_NEMVE</name>
<feature type="compositionally biased region" description="Polar residues" evidence="7">
    <location>
        <begin position="119"/>
        <end position="142"/>
    </location>
</feature>
<proteinExistence type="inferred from homology"/>
<dbReference type="EMBL" id="DS475736">
    <property type="protein sequence ID" value="EDO26488.1"/>
    <property type="molecule type" value="Genomic_DNA"/>
</dbReference>
<feature type="region of interest" description="Disordered" evidence="7">
    <location>
        <begin position="23"/>
        <end position="79"/>
    </location>
</feature>
<dbReference type="GO" id="GO:0006412">
    <property type="term" value="P:translation"/>
    <property type="evidence" value="ECO:0007669"/>
    <property type="project" value="InterPro"/>
</dbReference>
<dbReference type="InParanoid" id="A7TBW5"/>
<dbReference type="GO" id="GO:0005840">
    <property type="term" value="C:ribosome"/>
    <property type="evidence" value="ECO:0007669"/>
    <property type="project" value="UniProtKB-KW"/>
</dbReference>
<dbReference type="GO" id="GO:0003735">
    <property type="term" value="F:structural constituent of ribosome"/>
    <property type="evidence" value="ECO:0007669"/>
    <property type="project" value="InterPro"/>
</dbReference>